<dbReference type="InterPro" id="IPR036390">
    <property type="entry name" value="WH_DNA-bd_sf"/>
</dbReference>
<sequence>MDRWQAMRVFVKVAETGGFAEAARKLYMSPPAVTRAIAALEETIGARLLIRTTRSVKLTDAGQRYLADCQRILADLAEAEAAAAGSYATPGGTLVVTAPVLFGQMHVMPIVMDYLSQHPSVTVQTLFLDRITNLIEEGMDVAIRIGRLPDSELNAIRVGTMRRVVCASPTYLAAHGEPLTPAELADHRVIANVSAWPSLEWRFGRERKTSVSIHPRLICNLNEATISAALEGWGLARVLSYQVDATVRDGRLRILLAEFEEEPLPVHVVHAGGHGPSAKIRSFVDFAVERLRASPIFGGS</sequence>
<organism evidence="6 7">
    <name type="scientific">Labrys miyagiensis</name>
    <dbReference type="NCBI Taxonomy" id="346912"/>
    <lineage>
        <taxon>Bacteria</taxon>
        <taxon>Pseudomonadati</taxon>
        <taxon>Pseudomonadota</taxon>
        <taxon>Alphaproteobacteria</taxon>
        <taxon>Hyphomicrobiales</taxon>
        <taxon>Xanthobacteraceae</taxon>
        <taxon>Labrys</taxon>
    </lineage>
</organism>
<protein>
    <submittedName>
        <fullName evidence="6">LysR family transcriptional regulator</fullName>
    </submittedName>
</protein>
<keyword evidence="3" id="KW-0238">DNA-binding</keyword>
<dbReference type="EMBL" id="BSPC01000005">
    <property type="protein sequence ID" value="GLS17588.1"/>
    <property type="molecule type" value="Genomic_DNA"/>
</dbReference>
<dbReference type="CDD" id="cd08471">
    <property type="entry name" value="PBP2_CrgA_like_2"/>
    <property type="match status" value="1"/>
</dbReference>
<keyword evidence="4" id="KW-0804">Transcription</keyword>
<evidence type="ECO:0000256" key="3">
    <source>
        <dbReference type="ARBA" id="ARBA00023125"/>
    </source>
</evidence>
<dbReference type="InterPro" id="IPR005119">
    <property type="entry name" value="LysR_subst-bd"/>
</dbReference>
<dbReference type="PROSITE" id="PS50931">
    <property type="entry name" value="HTH_LYSR"/>
    <property type="match status" value="1"/>
</dbReference>
<keyword evidence="2" id="KW-0805">Transcription regulation</keyword>
<accession>A0ABQ6CD33</accession>
<proteinExistence type="inferred from homology"/>
<dbReference type="PRINTS" id="PR00039">
    <property type="entry name" value="HTHLYSR"/>
</dbReference>
<reference evidence="7" key="1">
    <citation type="journal article" date="2019" name="Int. J. Syst. Evol. Microbiol.">
        <title>The Global Catalogue of Microorganisms (GCM) 10K type strain sequencing project: providing services to taxonomists for standard genome sequencing and annotation.</title>
        <authorList>
            <consortium name="The Broad Institute Genomics Platform"/>
            <consortium name="The Broad Institute Genome Sequencing Center for Infectious Disease"/>
            <person name="Wu L."/>
            <person name="Ma J."/>
        </authorList>
    </citation>
    <scope>NUCLEOTIDE SEQUENCE [LARGE SCALE GENOMIC DNA]</scope>
    <source>
        <strain evidence="7">NBRC 101365</strain>
    </source>
</reference>
<keyword evidence="7" id="KW-1185">Reference proteome</keyword>
<dbReference type="Gene3D" id="1.10.10.10">
    <property type="entry name" value="Winged helix-like DNA-binding domain superfamily/Winged helix DNA-binding domain"/>
    <property type="match status" value="1"/>
</dbReference>
<dbReference type="RefSeq" id="WP_284310400.1">
    <property type="nucleotide sequence ID" value="NZ_BSPC01000005.1"/>
</dbReference>
<dbReference type="PANTHER" id="PTHR30537">
    <property type="entry name" value="HTH-TYPE TRANSCRIPTIONAL REGULATOR"/>
    <property type="match status" value="1"/>
</dbReference>
<dbReference type="Pfam" id="PF03466">
    <property type="entry name" value="LysR_substrate"/>
    <property type="match status" value="1"/>
</dbReference>
<dbReference type="SUPFAM" id="SSF46785">
    <property type="entry name" value="Winged helix' DNA-binding domain"/>
    <property type="match status" value="1"/>
</dbReference>
<dbReference type="InterPro" id="IPR000847">
    <property type="entry name" value="LysR_HTH_N"/>
</dbReference>
<name>A0ABQ6CD33_9HYPH</name>
<dbReference type="InterPro" id="IPR058163">
    <property type="entry name" value="LysR-type_TF_proteobact-type"/>
</dbReference>
<evidence type="ECO:0000259" key="5">
    <source>
        <dbReference type="PROSITE" id="PS50931"/>
    </source>
</evidence>
<evidence type="ECO:0000256" key="2">
    <source>
        <dbReference type="ARBA" id="ARBA00023015"/>
    </source>
</evidence>
<comment type="similarity">
    <text evidence="1">Belongs to the LysR transcriptional regulatory family.</text>
</comment>
<comment type="caution">
    <text evidence="6">The sequence shown here is derived from an EMBL/GenBank/DDBJ whole genome shotgun (WGS) entry which is preliminary data.</text>
</comment>
<dbReference type="InterPro" id="IPR036388">
    <property type="entry name" value="WH-like_DNA-bd_sf"/>
</dbReference>
<dbReference type="Proteomes" id="UP001156882">
    <property type="component" value="Unassembled WGS sequence"/>
</dbReference>
<feature type="domain" description="HTH lysR-type" evidence="5">
    <location>
        <begin position="1"/>
        <end position="59"/>
    </location>
</feature>
<dbReference type="SUPFAM" id="SSF53850">
    <property type="entry name" value="Periplasmic binding protein-like II"/>
    <property type="match status" value="1"/>
</dbReference>
<gene>
    <name evidence="6" type="ORF">GCM10007874_06030</name>
</gene>
<dbReference type="PANTHER" id="PTHR30537:SF5">
    <property type="entry name" value="HTH-TYPE TRANSCRIPTIONAL ACTIVATOR TTDR-RELATED"/>
    <property type="match status" value="1"/>
</dbReference>
<dbReference type="Pfam" id="PF00126">
    <property type="entry name" value="HTH_1"/>
    <property type="match status" value="1"/>
</dbReference>
<evidence type="ECO:0000313" key="6">
    <source>
        <dbReference type="EMBL" id="GLS17588.1"/>
    </source>
</evidence>
<evidence type="ECO:0000256" key="1">
    <source>
        <dbReference type="ARBA" id="ARBA00009437"/>
    </source>
</evidence>
<evidence type="ECO:0000256" key="4">
    <source>
        <dbReference type="ARBA" id="ARBA00023163"/>
    </source>
</evidence>
<evidence type="ECO:0000313" key="7">
    <source>
        <dbReference type="Proteomes" id="UP001156882"/>
    </source>
</evidence>
<dbReference type="Gene3D" id="3.40.190.290">
    <property type="match status" value="1"/>
</dbReference>